<sequence length="247" mass="26737">MGKRILVRRRGKGGMQWRAPSKGKIAPAKYPLFNPEELVTGKIIDLVHERGRSAPLCKVSFNGSLNYIPAVTGLTVGSDIYMGSSAPLQQGSILPLASIPEGSEICNIERRFGDGGKFVRVSGSSAILFSKTGDNSIIRFPSRKSFIISSNCRASLGKIAGGGKTEKPFMRAGERYYAKMAKNQQYPRVRGIAMAAVYHPFGGGRHQHPGKSTSTSRNAPPGRKVGLIAPRKTGRKRITRGPIEVSR</sequence>
<dbReference type="HAMAP" id="MF_01320_A">
    <property type="entry name" value="Ribosomal_uL2_A"/>
    <property type="match status" value="1"/>
</dbReference>
<dbReference type="GO" id="GO:0002181">
    <property type="term" value="P:cytoplasmic translation"/>
    <property type="evidence" value="ECO:0007669"/>
    <property type="project" value="TreeGrafter"/>
</dbReference>
<dbReference type="GO" id="GO:0019843">
    <property type="term" value="F:rRNA binding"/>
    <property type="evidence" value="ECO:0007669"/>
    <property type="project" value="UniProtKB-UniRule"/>
</dbReference>
<evidence type="ECO:0000256" key="5">
    <source>
        <dbReference type="ARBA" id="ARBA00023274"/>
    </source>
</evidence>
<keyword evidence="3 6" id="KW-0694">RNA-binding</keyword>
<dbReference type="Pfam" id="PF03947">
    <property type="entry name" value="Ribosomal_L2_C"/>
    <property type="match status" value="1"/>
</dbReference>
<proteinExistence type="inferred from homology"/>
<dbReference type="Gene3D" id="2.30.30.30">
    <property type="match status" value="1"/>
</dbReference>
<dbReference type="FunFam" id="4.10.950.10:FF:000002">
    <property type="entry name" value="60S ribosomal protein L2"/>
    <property type="match status" value="1"/>
</dbReference>
<keyword evidence="4 6" id="KW-0689">Ribosomal protein</keyword>
<evidence type="ECO:0000256" key="6">
    <source>
        <dbReference type="HAMAP-Rule" id="MF_01320"/>
    </source>
</evidence>
<evidence type="ECO:0000259" key="8">
    <source>
        <dbReference type="SMART" id="SM01382"/>
    </source>
</evidence>
<dbReference type="EMBL" id="KT006966">
    <property type="protein sequence ID" value="AKQ01454.1"/>
    <property type="molecule type" value="Genomic_DNA"/>
</dbReference>
<feature type="domain" description="Large ribosomal subunit protein uL2 C-terminal" evidence="8">
    <location>
        <begin position="88"/>
        <end position="221"/>
    </location>
</feature>
<protein>
    <recommendedName>
        <fullName evidence="6">Large ribosomal subunit protein uL2</fullName>
    </recommendedName>
</protein>
<evidence type="ECO:0000256" key="7">
    <source>
        <dbReference type="SAM" id="MobiDB-lite"/>
    </source>
</evidence>
<evidence type="ECO:0000256" key="3">
    <source>
        <dbReference type="ARBA" id="ARBA00022884"/>
    </source>
</evidence>
<dbReference type="InterPro" id="IPR002171">
    <property type="entry name" value="Ribosomal_uL2"/>
</dbReference>
<comment type="similarity">
    <text evidence="1 6">Belongs to the universal ribosomal protein uL2 family.</text>
</comment>
<accession>A0A0H4TLN9</accession>
<comment type="function">
    <text evidence="6">One of the primary rRNA binding proteins. Required for association of the 30S and 50S subunits to form the 70S ribosome, for tRNA binding and peptide bond formation. It has been suggested to have peptidyltransferase activity; this is somewhat controversial. Makes several contacts with the 16S rRNA in the 70S ribosome.</text>
</comment>
<dbReference type="InterPro" id="IPR014726">
    <property type="entry name" value="Ribosomal_uL2_dom3"/>
</dbReference>
<dbReference type="SMART" id="SM01383">
    <property type="entry name" value="Ribosomal_L2"/>
    <property type="match status" value="1"/>
</dbReference>
<dbReference type="InterPro" id="IPR014722">
    <property type="entry name" value="Rib_uL2_dom2"/>
</dbReference>
<dbReference type="InterPro" id="IPR022666">
    <property type="entry name" value="Ribosomal_uL2_RNA-bd_dom"/>
</dbReference>
<dbReference type="SUPFAM" id="SSF50104">
    <property type="entry name" value="Translation proteins SH3-like domain"/>
    <property type="match status" value="1"/>
</dbReference>
<name>A0A0H4TLN9_9ARCH</name>
<dbReference type="PANTHER" id="PTHR13691:SF16">
    <property type="entry name" value="LARGE RIBOSOMAL SUBUNIT PROTEIN UL2"/>
    <property type="match status" value="1"/>
</dbReference>
<evidence type="ECO:0000259" key="9">
    <source>
        <dbReference type="SMART" id="SM01383"/>
    </source>
</evidence>
<dbReference type="GO" id="GO:0022625">
    <property type="term" value="C:cytosolic large ribosomal subunit"/>
    <property type="evidence" value="ECO:0007669"/>
    <property type="project" value="TreeGrafter"/>
</dbReference>
<dbReference type="SMART" id="SM01382">
    <property type="entry name" value="Ribosomal_L2_C"/>
    <property type="match status" value="1"/>
</dbReference>
<evidence type="ECO:0000256" key="1">
    <source>
        <dbReference type="ARBA" id="ARBA00005636"/>
    </source>
</evidence>
<dbReference type="Gene3D" id="4.10.950.10">
    <property type="entry name" value="Ribosomal protein L2, domain 3"/>
    <property type="match status" value="1"/>
</dbReference>
<gene>
    <name evidence="10" type="primary">rpl2p</name>
    <name evidence="6" type="synonym">rpl2</name>
</gene>
<evidence type="ECO:0000256" key="4">
    <source>
        <dbReference type="ARBA" id="ARBA00022980"/>
    </source>
</evidence>
<comment type="subunit">
    <text evidence="6">Part of the 50S ribosomal subunit. Forms a bridge to the 30S subunit in the 70S ribosome.</text>
</comment>
<reference evidence="10" key="1">
    <citation type="journal article" date="2015" name="ISME J.">
        <title>Aquifer environment selects for microbial species cohorts in sediment and groundwater.</title>
        <authorList>
            <person name="Hug L.A."/>
            <person name="Thomas B.C."/>
            <person name="Brown C.T."/>
            <person name="Frischkorn K.R."/>
            <person name="Williams K.H."/>
            <person name="Tringe S.G."/>
            <person name="Banfield J.F."/>
        </authorList>
    </citation>
    <scope>NUCLEOTIDE SEQUENCE</scope>
</reference>
<dbReference type="PANTHER" id="PTHR13691">
    <property type="entry name" value="RIBOSOMAL PROTEIN L2"/>
    <property type="match status" value="1"/>
</dbReference>
<feature type="domain" description="Large ribosomal subunit protein uL2 RNA-binding" evidence="9">
    <location>
        <begin position="11"/>
        <end position="82"/>
    </location>
</feature>
<dbReference type="NCBIfam" id="NF007180">
    <property type="entry name" value="PRK09612.1"/>
    <property type="match status" value="1"/>
</dbReference>
<evidence type="ECO:0000313" key="10">
    <source>
        <dbReference type="EMBL" id="AKQ01454.1"/>
    </source>
</evidence>
<dbReference type="InterPro" id="IPR022669">
    <property type="entry name" value="Ribosomal_uL2_C"/>
</dbReference>
<dbReference type="PIRSF" id="PIRSF002158">
    <property type="entry name" value="Ribosomal_L2"/>
    <property type="match status" value="1"/>
</dbReference>
<dbReference type="InterPro" id="IPR023672">
    <property type="entry name" value="Ribosomal_uL2_arc_euk"/>
</dbReference>
<dbReference type="SUPFAM" id="SSF50249">
    <property type="entry name" value="Nucleic acid-binding proteins"/>
    <property type="match status" value="1"/>
</dbReference>
<keyword evidence="2 6" id="KW-0699">rRNA-binding</keyword>
<evidence type="ECO:0000256" key="2">
    <source>
        <dbReference type="ARBA" id="ARBA00022730"/>
    </source>
</evidence>
<dbReference type="AlphaFoldDB" id="A0A0H4TLN9"/>
<dbReference type="InterPro" id="IPR008991">
    <property type="entry name" value="Translation_prot_SH3-like_sf"/>
</dbReference>
<dbReference type="GO" id="GO:0003735">
    <property type="term" value="F:structural constituent of ribosome"/>
    <property type="evidence" value="ECO:0007669"/>
    <property type="project" value="InterPro"/>
</dbReference>
<dbReference type="Gene3D" id="2.40.50.140">
    <property type="entry name" value="Nucleic acid-binding proteins"/>
    <property type="match status" value="1"/>
</dbReference>
<dbReference type="InterPro" id="IPR012340">
    <property type="entry name" value="NA-bd_OB-fold"/>
</dbReference>
<feature type="region of interest" description="Disordered" evidence="7">
    <location>
        <begin position="202"/>
        <end position="247"/>
    </location>
</feature>
<organism evidence="10">
    <name type="scientific">uncultured thaumarchaeote Rifle_16ft_4_minimus_1872</name>
    <dbReference type="NCBI Taxonomy" id="1665209"/>
    <lineage>
        <taxon>Archaea</taxon>
        <taxon>Nitrososphaerota</taxon>
        <taxon>environmental samples</taxon>
    </lineage>
</organism>
<keyword evidence="5 6" id="KW-0687">Ribonucleoprotein</keyword>